<evidence type="ECO:0000313" key="1">
    <source>
        <dbReference type="EMBL" id="SUZ91070.1"/>
    </source>
</evidence>
<dbReference type="EMBL" id="UINC01001945">
    <property type="protein sequence ID" value="SUZ91070.1"/>
    <property type="molecule type" value="Genomic_DNA"/>
</dbReference>
<dbReference type="InterPro" id="IPR014917">
    <property type="entry name" value="DUF1800"/>
</dbReference>
<organism evidence="1">
    <name type="scientific">marine metagenome</name>
    <dbReference type="NCBI Taxonomy" id="408172"/>
    <lineage>
        <taxon>unclassified sequences</taxon>
        <taxon>metagenomes</taxon>
        <taxon>ecological metagenomes</taxon>
    </lineage>
</organism>
<dbReference type="Pfam" id="PF08811">
    <property type="entry name" value="DUF1800"/>
    <property type="match status" value="1"/>
</dbReference>
<accession>A0A381RH31</accession>
<gene>
    <name evidence="1" type="ORF">METZ01_LOCUS43924</name>
</gene>
<reference evidence="1" key="1">
    <citation type="submission" date="2018-05" db="EMBL/GenBank/DDBJ databases">
        <authorList>
            <person name="Lanie J.A."/>
            <person name="Ng W.-L."/>
            <person name="Kazmierczak K.M."/>
            <person name="Andrzejewski T.M."/>
            <person name="Davidsen T.M."/>
            <person name="Wayne K.J."/>
            <person name="Tettelin H."/>
            <person name="Glass J.I."/>
            <person name="Rusch D."/>
            <person name="Podicherti R."/>
            <person name="Tsui H.-C.T."/>
            <person name="Winkler M.E."/>
        </authorList>
    </citation>
    <scope>NUCLEOTIDE SEQUENCE</scope>
</reference>
<evidence type="ECO:0008006" key="2">
    <source>
        <dbReference type="Google" id="ProtNLM"/>
    </source>
</evidence>
<sequence>MTIESTIDMALTAHLLRRAGFGSDRAELERYAKRNYEDVVEDLLNPDRFDEPEDDVLARFYPHLHANIDNPAIWNGRWFYRMVNTERPLEEKMTLFWHGVFATGWTKSEHTPTIVDHIQMLRENCLENFRTLLLGISRDPAMIFWLDNNENHGTAINENYGREILELFSMGIGNYSEDDIKSAARAFTGWTYEQPVPLYPYGQRSVQYRFRPDDHDYGEKTFLGHSGNLDGGDVIDIIARQEATARFICRHLYNFFVADEAQVPAWSIEPPSDQQAIDDLVKTWMDSDADIRAVLRTLFTSEWFKSARFKHVKSPTEFVAGVLKLSGEYGEPAPDLHKLEPTIIAMGQKLMDPPSVEGWHTGKEWIDGGTLTERVNYAVDTLNDPSKPGVKAMVDRIRAVSDSTTPSGLVDQVLDLVGPLLVESATKEALVAHAEIGGSLDWGSEEAVKRSTARVVQMLTLVVSAREFQFA</sequence>
<proteinExistence type="predicted"/>
<protein>
    <recommendedName>
        <fullName evidence="2">DUF1800 domain-containing protein</fullName>
    </recommendedName>
</protein>
<name>A0A381RH31_9ZZZZ</name>
<dbReference type="AlphaFoldDB" id="A0A381RH31"/>